<reference evidence="2 4" key="3">
    <citation type="submission" date="2019-05" db="EMBL/GenBank/DDBJ databases">
        <authorList>
            <consortium name="Pathogen Informatics"/>
        </authorList>
    </citation>
    <scope>NUCLEOTIDE SEQUENCE [LARGE SCALE GENOMIC DNA]</scope>
    <source>
        <strain evidence="2 4">NCTC13032</strain>
    </source>
</reference>
<gene>
    <name evidence="1" type="ORF">CRX53_13050</name>
    <name evidence="2" type="ORF">NCTC13032_04505</name>
</gene>
<proteinExistence type="predicted"/>
<protein>
    <submittedName>
        <fullName evidence="2">Uncharacterized protein</fullName>
    </submittedName>
</protein>
<sequence>MFRQPGDKGKQVIEMKINPAVPNSGRAVPMRNQRTGAAWLVSFNYSEGMYWHEPQGNLRHIRRPYASRNIEPHLVPAGTH</sequence>
<organism evidence="2 4">
    <name type="scientific">Leclercia adecarboxylata</name>
    <dbReference type="NCBI Taxonomy" id="83655"/>
    <lineage>
        <taxon>Bacteria</taxon>
        <taxon>Pseudomonadati</taxon>
        <taxon>Pseudomonadota</taxon>
        <taxon>Gammaproteobacteria</taxon>
        <taxon>Enterobacterales</taxon>
        <taxon>Enterobacteriaceae</taxon>
        <taxon>Leclercia</taxon>
    </lineage>
</organism>
<dbReference type="EMBL" id="LR590464">
    <property type="protein sequence ID" value="VTP69669.1"/>
    <property type="molecule type" value="Genomic_DNA"/>
</dbReference>
<dbReference type="Proteomes" id="UP000310719">
    <property type="component" value="Chromosome"/>
</dbReference>
<dbReference type="RefSeq" id="WP_032611883.1">
    <property type="nucleotide sequence ID" value="NZ_JAKCMX010000024.1"/>
</dbReference>
<evidence type="ECO:0000313" key="4">
    <source>
        <dbReference type="Proteomes" id="UP000310719"/>
    </source>
</evidence>
<accession>A0A4U9I3B2</accession>
<reference evidence="3" key="2">
    <citation type="submission" date="2017-09" db="EMBL/GenBank/DDBJ databases">
        <title>FDA dAtabase for Regulatory Grade micrObial Sequences (FDA-ARGOS): Supporting development and validation of Infectious Disease Dx tests.</title>
        <authorList>
            <person name="Minogue T."/>
            <person name="Wolcott M."/>
            <person name="Wasieloski L."/>
            <person name="Aguilar W."/>
            <person name="Moore D."/>
            <person name="Tallon L."/>
            <person name="Sadzewicz L."/>
            <person name="Ott S."/>
            <person name="Zhao X."/>
            <person name="Nagaraj S."/>
            <person name="Vavikolanu K."/>
            <person name="Aluvathingal J."/>
            <person name="Nadendla S."/>
            <person name="Sichtig H."/>
        </authorList>
    </citation>
    <scope>NUCLEOTIDE SEQUENCE [LARGE SCALE GENOMIC DNA]</scope>
    <source>
        <strain evidence="3">FDAARGOS_404</strain>
    </source>
</reference>
<dbReference type="EMBL" id="PDLK01000002">
    <property type="protein sequence ID" value="PHH04819.1"/>
    <property type="molecule type" value="Genomic_DNA"/>
</dbReference>
<dbReference type="Proteomes" id="UP000222768">
    <property type="component" value="Unassembled WGS sequence"/>
</dbReference>
<dbReference type="AlphaFoldDB" id="A0A4U9I3B2"/>
<evidence type="ECO:0000313" key="1">
    <source>
        <dbReference type="EMBL" id="PHH04819.1"/>
    </source>
</evidence>
<name>A0A4U9I3B2_9ENTR</name>
<reference evidence="1" key="1">
    <citation type="submission" date="2017-09" db="EMBL/GenBank/DDBJ databases">
        <title>FDA dAtabase for Regulatory Grade micrObial Sequences (FDA-ARGOS): Supporting development and validation of Infectious Disease Dx tests.</title>
        <authorList>
            <person name="Minogue T."/>
            <person name="Wolcott M."/>
            <person name="Wasieloski L."/>
            <person name="Aguilar W."/>
            <person name="Moore D."/>
            <person name="Tallon L.J."/>
            <person name="Sadzewicz L."/>
            <person name="Ott S."/>
            <person name="Zhao X."/>
            <person name="Nagaraj S."/>
            <person name="Vavikolanu K."/>
            <person name="Aluvathingal J."/>
            <person name="Nadendla S."/>
            <person name="Sichtig H."/>
        </authorList>
    </citation>
    <scope>NUCLEOTIDE SEQUENCE</scope>
    <source>
        <strain evidence="1">FDAARGOS_404</strain>
    </source>
</reference>
<evidence type="ECO:0000313" key="3">
    <source>
        <dbReference type="Proteomes" id="UP000222768"/>
    </source>
</evidence>
<evidence type="ECO:0000313" key="2">
    <source>
        <dbReference type="EMBL" id="VTP69669.1"/>
    </source>
</evidence>